<accession>A0ABV9TDU6</accession>
<keyword evidence="1" id="KW-0812">Transmembrane</keyword>
<evidence type="ECO:0000256" key="1">
    <source>
        <dbReference type="SAM" id="Phobius"/>
    </source>
</evidence>
<evidence type="ECO:0000313" key="3">
    <source>
        <dbReference type="Proteomes" id="UP001595926"/>
    </source>
</evidence>
<feature type="transmembrane region" description="Helical" evidence="1">
    <location>
        <begin position="70"/>
        <end position="89"/>
    </location>
</feature>
<dbReference type="Proteomes" id="UP001595926">
    <property type="component" value="Unassembled WGS sequence"/>
</dbReference>
<name>A0ABV9TDU6_9GAMM</name>
<keyword evidence="3" id="KW-1185">Reference proteome</keyword>
<dbReference type="RefSeq" id="WP_377655048.1">
    <property type="nucleotide sequence ID" value="NZ_JBHSJH010000003.1"/>
</dbReference>
<keyword evidence="1" id="KW-0472">Membrane</keyword>
<protein>
    <submittedName>
        <fullName evidence="2">Uncharacterized protein</fullName>
    </submittedName>
</protein>
<proteinExistence type="predicted"/>
<sequence length="98" mass="11110">MFSGNVKYRFKFVIAWSFLLLTALWPLPFLLIHGVRDFLVTLGSLLFVVIGGGGCGCFLTFLIWCMVFGVFGPFILLYGLIVMLAFLSLKEFYEENLP</sequence>
<evidence type="ECO:0000313" key="2">
    <source>
        <dbReference type="EMBL" id="MFC4892952.1"/>
    </source>
</evidence>
<comment type="caution">
    <text evidence="2">The sequence shown here is derived from an EMBL/GenBank/DDBJ whole genome shotgun (WGS) entry which is preliminary data.</text>
</comment>
<dbReference type="EMBL" id="JBHSJH010000003">
    <property type="protein sequence ID" value="MFC4892952.1"/>
    <property type="molecule type" value="Genomic_DNA"/>
</dbReference>
<feature type="transmembrane region" description="Helical" evidence="1">
    <location>
        <begin position="38"/>
        <end position="63"/>
    </location>
</feature>
<keyword evidence="1" id="KW-1133">Transmembrane helix</keyword>
<organism evidence="2 3">
    <name type="scientific">Pseudofrancisella aestuarii</name>
    <dbReference type="NCBI Taxonomy" id="2670347"/>
    <lineage>
        <taxon>Bacteria</taxon>
        <taxon>Pseudomonadati</taxon>
        <taxon>Pseudomonadota</taxon>
        <taxon>Gammaproteobacteria</taxon>
        <taxon>Thiotrichales</taxon>
        <taxon>Francisellaceae</taxon>
        <taxon>Pseudofrancisella</taxon>
    </lineage>
</organism>
<gene>
    <name evidence="2" type="ORF">ACFPDQ_07790</name>
</gene>
<reference evidence="3" key="1">
    <citation type="journal article" date="2019" name="Int. J. Syst. Evol. Microbiol.">
        <title>The Global Catalogue of Microorganisms (GCM) 10K type strain sequencing project: providing services to taxonomists for standard genome sequencing and annotation.</title>
        <authorList>
            <consortium name="The Broad Institute Genomics Platform"/>
            <consortium name="The Broad Institute Genome Sequencing Center for Infectious Disease"/>
            <person name="Wu L."/>
            <person name="Ma J."/>
        </authorList>
    </citation>
    <scope>NUCLEOTIDE SEQUENCE [LARGE SCALE GENOMIC DNA]</scope>
    <source>
        <strain evidence="3">CGMCC 1.13718</strain>
    </source>
</reference>
<feature type="transmembrane region" description="Helical" evidence="1">
    <location>
        <begin position="12"/>
        <end position="32"/>
    </location>
</feature>